<dbReference type="AlphaFoldDB" id="A0A9W8AQ41"/>
<dbReference type="EMBL" id="JANBPY010002739">
    <property type="protein sequence ID" value="KAJ1953869.1"/>
    <property type="molecule type" value="Genomic_DNA"/>
</dbReference>
<feature type="binding site" evidence="5">
    <location>
        <position position="189"/>
    </location>
    <ligand>
        <name>a divalent metal cation</name>
        <dbReference type="ChEBI" id="CHEBI:60240"/>
        <label>2</label>
    </ligand>
</feature>
<evidence type="ECO:0000256" key="3">
    <source>
        <dbReference type="ARBA" id="ARBA00022723"/>
    </source>
</evidence>
<keyword evidence="3 5" id="KW-0479">Metal-binding</keyword>
<dbReference type="PANTHER" id="PTHR10060">
    <property type="entry name" value="TATD FAMILY DEOXYRIBONUCLEASE"/>
    <property type="match status" value="1"/>
</dbReference>
<evidence type="ECO:0000313" key="6">
    <source>
        <dbReference type="EMBL" id="KAJ1953869.1"/>
    </source>
</evidence>
<comment type="similarity">
    <text evidence="1">Belongs to the metallo-dependent hydrolases superfamily. TatD-type hydrolase family.</text>
</comment>
<dbReference type="FunFam" id="3.20.20.140:FF:000040">
    <property type="entry name" value="Putative tatD related deoxyribonuclease"/>
    <property type="match status" value="1"/>
</dbReference>
<dbReference type="GO" id="GO:0008296">
    <property type="term" value="F:3'-5'-DNA exonuclease activity"/>
    <property type="evidence" value="ECO:0007669"/>
    <property type="project" value="TreeGrafter"/>
</dbReference>
<dbReference type="PANTHER" id="PTHR10060:SF15">
    <property type="entry name" value="DEOXYRIBONUCLEASE TATDN1"/>
    <property type="match status" value="1"/>
</dbReference>
<dbReference type="PIRSF" id="PIRSF005902">
    <property type="entry name" value="DNase_TatD"/>
    <property type="match status" value="1"/>
</dbReference>
<accession>A0A9W8AQ41</accession>
<dbReference type="GO" id="GO:0005829">
    <property type="term" value="C:cytosol"/>
    <property type="evidence" value="ECO:0007669"/>
    <property type="project" value="TreeGrafter"/>
</dbReference>
<protein>
    <submittedName>
        <fullName evidence="6">Uncharacterized protein</fullName>
    </submittedName>
</protein>
<dbReference type="InterPro" id="IPR018228">
    <property type="entry name" value="DNase_TatD-rel_CS"/>
</dbReference>
<proteinExistence type="inferred from homology"/>
<name>A0A9W8AQ41_9FUNG</name>
<evidence type="ECO:0000313" key="7">
    <source>
        <dbReference type="Proteomes" id="UP001150925"/>
    </source>
</evidence>
<feature type="binding site" evidence="5">
    <location>
        <position position="237"/>
    </location>
    <ligand>
        <name>a divalent metal cation</name>
        <dbReference type="ChEBI" id="CHEBI:60240"/>
        <label>1</label>
    </ligand>
</feature>
<dbReference type="SUPFAM" id="SSF51556">
    <property type="entry name" value="Metallo-dependent hydrolases"/>
    <property type="match status" value="1"/>
</dbReference>
<evidence type="ECO:0000256" key="5">
    <source>
        <dbReference type="PIRSR" id="PIRSR005902-1"/>
    </source>
</evidence>
<dbReference type="InterPro" id="IPR032466">
    <property type="entry name" value="Metal_Hydrolase"/>
</dbReference>
<keyword evidence="2" id="KW-0540">Nuclease</keyword>
<evidence type="ECO:0000256" key="1">
    <source>
        <dbReference type="ARBA" id="ARBA00009275"/>
    </source>
</evidence>
<dbReference type="Proteomes" id="UP001150925">
    <property type="component" value="Unassembled WGS sequence"/>
</dbReference>
<gene>
    <name evidence="6" type="ORF">IWQ62_005895</name>
</gene>
<dbReference type="OrthoDB" id="6079689at2759"/>
<feature type="non-terminal residue" evidence="6">
    <location>
        <position position="330"/>
    </location>
</feature>
<evidence type="ECO:0000256" key="4">
    <source>
        <dbReference type="ARBA" id="ARBA00022801"/>
    </source>
</evidence>
<dbReference type="PROSITE" id="PS01090">
    <property type="entry name" value="TATD_2"/>
    <property type="match status" value="1"/>
</dbReference>
<sequence length="330" mass="37169">LSTLKPPACFLRLVTRTIEIGVNLTDPVFRGMYRGKQVHPDDLDQVLERARKVGVHKMIVTGGSLSESREALELATQYDSLLYATVGCHPTRCLEFTQGNDPEGYYNQLLSLVQSSAYQGRVVAIGECGLDYDRIQFCPKEVQLEYFVKQLDLAETTGLPMFLHNRNTGDDFTNIMRQHRHRIRGGVVHSFTGSVEEALALVNLDLYIGINGCSLKTEENLRVMKSIPSDKLMIETDAPWCDIRPTHASFPYLSQARSSNASEIIYHSFESKKKERFVPGSLVKGRNEPCNIQDVLLVMAAVREISPVELARTLYENTCRLFFPTEAADF</sequence>
<keyword evidence="7" id="KW-1185">Reference proteome</keyword>
<dbReference type="CDD" id="cd01310">
    <property type="entry name" value="TatD_DNAse"/>
    <property type="match status" value="1"/>
</dbReference>
<dbReference type="Pfam" id="PF01026">
    <property type="entry name" value="TatD_DNase"/>
    <property type="match status" value="1"/>
</dbReference>
<feature type="binding site" evidence="5">
    <location>
        <position position="127"/>
    </location>
    <ligand>
        <name>a divalent metal cation</name>
        <dbReference type="ChEBI" id="CHEBI:60240"/>
        <label>1</label>
    </ligand>
</feature>
<dbReference type="Gene3D" id="3.20.20.140">
    <property type="entry name" value="Metal-dependent hydrolases"/>
    <property type="match status" value="1"/>
</dbReference>
<dbReference type="InterPro" id="IPR050891">
    <property type="entry name" value="TatD-type_Hydrolase"/>
</dbReference>
<comment type="caution">
    <text evidence="6">The sequence shown here is derived from an EMBL/GenBank/DDBJ whole genome shotgun (WGS) entry which is preliminary data.</text>
</comment>
<organism evidence="6 7">
    <name type="scientific">Dispira parvispora</name>
    <dbReference type="NCBI Taxonomy" id="1520584"/>
    <lineage>
        <taxon>Eukaryota</taxon>
        <taxon>Fungi</taxon>
        <taxon>Fungi incertae sedis</taxon>
        <taxon>Zoopagomycota</taxon>
        <taxon>Kickxellomycotina</taxon>
        <taxon>Dimargaritomycetes</taxon>
        <taxon>Dimargaritales</taxon>
        <taxon>Dimargaritaceae</taxon>
        <taxon>Dispira</taxon>
    </lineage>
</organism>
<reference evidence="6" key="1">
    <citation type="submission" date="2022-07" db="EMBL/GenBank/DDBJ databases">
        <title>Phylogenomic reconstructions and comparative analyses of Kickxellomycotina fungi.</title>
        <authorList>
            <person name="Reynolds N.K."/>
            <person name="Stajich J.E."/>
            <person name="Barry K."/>
            <person name="Grigoriev I.V."/>
            <person name="Crous P."/>
            <person name="Smith M.E."/>
        </authorList>
    </citation>
    <scope>NUCLEOTIDE SEQUENCE</scope>
    <source>
        <strain evidence="6">RSA 1196</strain>
    </source>
</reference>
<dbReference type="GO" id="GO:0046872">
    <property type="term" value="F:metal ion binding"/>
    <property type="evidence" value="ECO:0007669"/>
    <property type="project" value="UniProtKB-KW"/>
</dbReference>
<feature type="binding site" evidence="5">
    <location>
        <position position="164"/>
    </location>
    <ligand>
        <name>a divalent metal cation</name>
        <dbReference type="ChEBI" id="CHEBI:60240"/>
        <label>2</label>
    </ligand>
</feature>
<evidence type="ECO:0000256" key="2">
    <source>
        <dbReference type="ARBA" id="ARBA00022722"/>
    </source>
</evidence>
<dbReference type="InterPro" id="IPR001130">
    <property type="entry name" value="TatD-like"/>
</dbReference>
<keyword evidence="4" id="KW-0378">Hydrolase</keyword>